<keyword evidence="2 3" id="KW-0238">DNA-binding</keyword>
<proteinExistence type="predicted"/>
<dbReference type="GO" id="GO:0003677">
    <property type="term" value="F:DNA binding"/>
    <property type="evidence" value="ECO:0007669"/>
    <property type="project" value="UniProtKB-UniRule"/>
</dbReference>
<gene>
    <name evidence="5" type="ORF">CD32_21710</name>
</gene>
<dbReference type="Gene3D" id="1.10.357.10">
    <property type="entry name" value="Tetracycline Repressor, domain 2"/>
    <property type="match status" value="1"/>
</dbReference>
<dbReference type="AlphaFoldDB" id="A0A0A3IB32"/>
<dbReference type="PROSITE" id="PS50977">
    <property type="entry name" value="HTH_TETR_2"/>
    <property type="match status" value="1"/>
</dbReference>
<dbReference type="PANTHER" id="PTHR43479">
    <property type="entry name" value="ACREF/ENVCD OPERON REPRESSOR-RELATED"/>
    <property type="match status" value="1"/>
</dbReference>
<dbReference type="SUPFAM" id="SSF46689">
    <property type="entry name" value="Homeodomain-like"/>
    <property type="match status" value="1"/>
</dbReference>
<evidence type="ECO:0000313" key="6">
    <source>
        <dbReference type="Proteomes" id="UP000030437"/>
    </source>
</evidence>
<keyword evidence="6" id="KW-1185">Reference proteome</keyword>
<evidence type="ECO:0000256" key="1">
    <source>
        <dbReference type="ARBA" id="ARBA00022491"/>
    </source>
</evidence>
<evidence type="ECO:0000313" key="5">
    <source>
        <dbReference type="EMBL" id="KGR81924.1"/>
    </source>
</evidence>
<reference evidence="5 6" key="1">
    <citation type="submission" date="2014-02" db="EMBL/GenBank/DDBJ databases">
        <title>Draft genome sequence of Lysinibacillus odysseyi NBRC 100172.</title>
        <authorList>
            <person name="Zhang F."/>
            <person name="Wang G."/>
            <person name="Zhang L."/>
        </authorList>
    </citation>
    <scope>NUCLEOTIDE SEQUENCE [LARGE SCALE GENOMIC DNA]</scope>
    <source>
        <strain evidence="5 6">NBRC 100172</strain>
    </source>
</reference>
<sequence>MSQTSTIRQQRTQDHLYRAFIKLVKEKGFHTVSVTDIVKEAKYNRTTFYKHFEDKFDLADALLTNMMKGLEEAVGIPYLQRRKINSSELNHRSFRIVDYFYEQREFFELLTVPDTIPSLTTSLPLTILKIYKEQFHFVTVNDSHVNMETFKRYTAFGFYGIILNWITTNFAQPKKELVEELIELTRSHMKTIEYIGQSSK</sequence>
<dbReference type="InterPro" id="IPR001647">
    <property type="entry name" value="HTH_TetR"/>
</dbReference>
<name>A0A0A3IB32_9BACI</name>
<comment type="caution">
    <text evidence="5">The sequence shown here is derived from an EMBL/GenBank/DDBJ whole genome shotgun (WGS) entry which is preliminary data.</text>
</comment>
<dbReference type="RefSeq" id="WP_036158979.1">
    <property type="nucleotide sequence ID" value="NZ_AVCX01000001.1"/>
</dbReference>
<evidence type="ECO:0000259" key="4">
    <source>
        <dbReference type="PROSITE" id="PS50977"/>
    </source>
</evidence>
<dbReference type="STRING" id="1220589.CD32_21710"/>
<dbReference type="InterPro" id="IPR050624">
    <property type="entry name" value="HTH-type_Tx_Regulator"/>
</dbReference>
<dbReference type="PANTHER" id="PTHR43479:SF7">
    <property type="entry name" value="TETR-FAMILY TRANSCRIPTIONAL REGULATOR"/>
    <property type="match status" value="1"/>
</dbReference>
<dbReference type="InterPro" id="IPR039532">
    <property type="entry name" value="TetR_C_Firmicutes"/>
</dbReference>
<dbReference type="Pfam" id="PF00440">
    <property type="entry name" value="TetR_N"/>
    <property type="match status" value="1"/>
</dbReference>
<protein>
    <submittedName>
        <fullName evidence="5">TetR family transcriptional regulator</fullName>
    </submittedName>
</protein>
<feature type="DNA-binding region" description="H-T-H motif" evidence="3">
    <location>
        <begin position="33"/>
        <end position="52"/>
    </location>
</feature>
<dbReference type="Proteomes" id="UP000030437">
    <property type="component" value="Unassembled WGS sequence"/>
</dbReference>
<feature type="domain" description="HTH tetR-type" evidence="4">
    <location>
        <begin position="10"/>
        <end position="70"/>
    </location>
</feature>
<accession>A0A0A3IB32</accession>
<dbReference type="EMBL" id="JPVP01000060">
    <property type="protein sequence ID" value="KGR81924.1"/>
    <property type="molecule type" value="Genomic_DNA"/>
</dbReference>
<dbReference type="eggNOG" id="COG1309">
    <property type="taxonomic scope" value="Bacteria"/>
</dbReference>
<evidence type="ECO:0000256" key="2">
    <source>
        <dbReference type="ARBA" id="ARBA00023125"/>
    </source>
</evidence>
<dbReference type="Pfam" id="PF14278">
    <property type="entry name" value="TetR_C_8"/>
    <property type="match status" value="1"/>
</dbReference>
<organism evidence="5 6">
    <name type="scientific">Lysinibacillus odysseyi 34hs-1 = NBRC 100172</name>
    <dbReference type="NCBI Taxonomy" id="1220589"/>
    <lineage>
        <taxon>Bacteria</taxon>
        <taxon>Bacillati</taxon>
        <taxon>Bacillota</taxon>
        <taxon>Bacilli</taxon>
        <taxon>Bacillales</taxon>
        <taxon>Bacillaceae</taxon>
        <taxon>Lysinibacillus</taxon>
    </lineage>
</organism>
<keyword evidence="1" id="KW-0678">Repressor</keyword>
<evidence type="ECO:0000256" key="3">
    <source>
        <dbReference type="PROSITE-ProRule" id="PRU00335"/>
    </source>
</evidence>
<dbReference type="InterPro" id="IPR009057">
    <property type="entry name" value="Homeodomain-like_sf"/>
</dbReference>